<keyword evidence="3" id="KW-0804">Transcription</keyword>
<evidence type="ECO:0000256" key="1">
    <source>
        <dbReference type="ARBA" id="ARBA00023015"/>
    </source>
</evidence>
<evidence type="ECO:0000259" key="4">
    <source>
        <dbReference type="PROSITE" id="PS51077"/>
    </source>
</evidence>
<evidence type="ECO:0000256" key="2">
    <source>
        <dbReference type="ARBA" id="ARBA00023125"/>
    </source>
</evidence>
<feature type="domain" description="HTH iclR-type" evidence="4">
    <location>
        <begin position="13"/>
        <end position="74"/>
    </location>
</feature>
<keyword evidence="1" id="KW-0805">Transcription regulation</keyword>
<dbReference type="STRING" id="553466.SAMN04487950_4605"/>
<evidence type="ECO:0000256" key="3">
    <source>
        <dbReference type="ARBA" id="ARBA00023163"/>
    </source>
</evidence>
<dbReference type="SUPFAM" id="SSF55781">
    <property type="entry name" value="GAF domain-like"/>
    <property type="match status" value="1"/>
</dbReference>
<evidence type="ECO:0000259" key="5">
    <source>
        <dbReference type="PROSITE" id="PS51078"/>
    </source>
</evidence>
<dbReference type="RefSeq" id="WP_089872831.1">
    <property type="nucleotide sequence ID" value="NZ_FOTC01000013.1"/>
</dbReference>
<dbReference type="PROSITE" id="PS51078">
    <property type="entry name" value="ICLR_ED"/>
    <property type="match status" value="1"/>
</dbReference>
<dbReference type="EMBL" id="FOTC01000013">
    <property type="protein sequence ID" value="SFL68617.1"/>
    <property type="molecule type" value="Genomic_DNA"/>
</dbReference>
<dbReference type="GO" id="GO:0045892">
    <property type="term" value="P:negative regulation of DNA-templated transcription"/>
    <property type="evidence" value="ECO:0007669"/>
    <property type="project" value="TreeGrafter"/>
</dbReference>
<dbReference type="InterPro" id="IPR036388">
    <property type="entry name" value="WH-like_DNA-bd_sf"/>
</dbReference>
<protein>
    <submittedName>
        <fullName evidence="6">Transcriptional regulator, IclR family</fullName>
    </submittedName>
</protein>
<dbReference type="InterPro" id="IPR014757">
    <property type="entry name" value="Tscrpt_reg_IclR_C"/>
</dbReference>
<organism evidence="6 7">
    <name type="scientific">Halogranum rubrum</name>
    <dbReference type="NCBI Taxonomy" id="553466"/>
    <lineage>
        <taxon>Archaea</taxon>
        <taxon>Methanobacteriati</taxon>
        <taxon>Methanobacteriota</taxon>
        <taxon>Stenosarchaea group</taxon>
        <taxon>Halobacteria</taxon>
        <taxon>Halobacteriales</taxon>
        <taxon>Haloferacaceae</taxon>
    </lineage>
</organism>
<dbReference type="InterPro" id="IPR050707">
    <property type="entry name" value="HTH_MetabolicPath_Reg"/>
</dbReference>
<dbReference type="SMART" id="SM00346">
    <property type="entry name" value="HTH_ICLR"/>
    <property type="match status" value="1"/>
</dbReference>
<dbReference type="CDD" id="cd00090">
    <property type="entry name" value="HTH_ARSR"/>
    <property type="match status" value="1"/>
</dbReference>
<dbReference type="Pfam" id="PF09339">
    <property type="entry name" value="HTH_IclR"/>
    <property type="match status" value="1"/>
</dbReference>
<dbReference type="Pfam" id="PF01614">
    <property type="entry name" value="IclR_C"/>
    <property type="match status" value="1"/>
</dbReference>
<dbReference type="GO" id="GO:0003677">
    <property type="term" value="F:DNA binding"/>
    <property type="evidence" value="ECO:0007669"/>
    <property type="project" value="UniProtKB-KW"/>
</dbReference>
<dbReference type="InterPro" id="IPR011991">
    <property type="entry name" value="ArsR-like_HTH"/>
</dbReference>
<dbReference type="Proteomes" id="UP000199607">
    <property type="component" value="Unassembled WGS sequence"/>
</dbReference>
<dbReference type="InterPro" id="IPR029016">
    <property type="entry name" value="GAF-like_dom_sf"/>
</dbReference>
<keyword evidence="7" id="KW-1185">Reference proteome</keyword>
<feature type="domain" description="IclR-ED" evidence="5">
    <location>
        <begin position="73"/>
        <end position="257"/>
    </location>
</feature>
<dbReference type="PROSITE" id="PS51077">
    <property type="entry name" value="HTH_ICLR"/>
    <property type="match status" value="1"/>
</dbReference>
<dbReference type="SUPFAM" id="SSF46785">
    <property type="entry name" value="Winged helix' DNA-binding domain"/>
    <property type="match status" value="1"/>
</dbReference>
<accession>A0A1I4JQX8</accession>
<dbReference type="Gene3D" id="1.10.10.10">
    <property type="entry name" value="Winged helix-like DNA-binding domain superfamily/Winged helix DNA-binding domain"/>
    <property type="match status" value="1"/>
</dbReference>
<name>A0A1I4JQX8_9EURY</name>
<evidence type="ECO:0000313" key="6">
    <source>
        <dbReference type="EMBL" id="SFL68617.1"/>
    </source>
</evidence>
<reference evidence="7" key="1">
    <citation type="submission" date="2016-10" db="EMBL/GenBank/DDBJ databases">
        <authorList>
            <person name="Varghese N."/>
            <person name="Submissions S."/>
        </authorList>
    </citation>
    <scope>NUCLEOTIDE SEQUENCE [LARGE SCALE GENOMIC DNA]</scope>
    <source>
        <strain evidence="7">CGMCC 1.7738</strain>
    </source>
</reference>
<dbReference type="GO" id="GO:0003700">
    <property type="term" value="F:DNA-binding transcription factor activity"/>
    <property type="evidence" value="ECO:0007669"/>
    <property type="project" value="TreeGrafter"/>
</dbReference>
<dbReference type="InterPro" id="IPR036390">
    <property type="entry name" value="WH_DNA-bd_sf"/>
</dbReference>
<evidence type="ECO:0000313" key="7">
    <source>
        <dbReference type="Proteomes" id="UP000199607"/>
    </source>
</evidence>
<keyword evidence="2" id="KW-0238">DNA-binding</keyword>
<dbReference type="InterPro" id="IPR005471">
    <property type="entry name" value="Tscrpt_reg_IclR_N"/>
</dbReference>
<dbReference type="AlphaFoldDB" id="A0A1I4JQX8"/>
<sequence length="258" mass="28740">MVEKETDEKSYAVKTTVTSFRILEAVHELEKAGVSEISEALGLSKSTVYKHLSTLESTGYVLKEDGSYKVSLGFLRFGEAARMRKKIYQVAKDHMEELASKTNEMSNLVVEEQGRGILLYRATSNKAVSLDTYVGKEVPLHSTGNGKAILAHLPRQRVEEIIAEHGLPKASENTITEPEALFKELESIRERGWAYDEGERIEGLRCVAVPIMTPEEVVLGAISVSGPASRIEGDRFREELPDLLLRAKNVIEMDIAYK</sequence>
<dbReference type="PANTHER" id="PTHR30136">
    <property type="entry name" value="HELIX-TURN-HELIX TRANSCRIPTIONAL REGULATOR, ICLR FAMILY"/>
    <property type="match status" value="1"/>
</dbReference>
<dbReference type="Gene3D" id="3.30.450.40">
    <property type="match status" value="1"/>
</dbReference>
<proteinExistence type="predicted"/>
<dbReference type="PANTHER" id="PTHR30136:SF35">
    <property type="entry name" value="HTH-TYPE TRANSCRIPTIONAL REGULATOR RV1719"/>
    <property type="match status" value="1"/>
</dbReference>
<gene>
    <name evidence="6" type="ORF">SAMN04487950_4605</name>
</gene>